<dbReference type="InterPro" id="IPR038213">
    <property type="entry name" value="IFI6/IFI27-like_sf"/>
</dbReference>
<dbReference type="InParanoid" id="A0A672UCY7"/>
<evidence type="ECO:0000313" key="8">
    <source>
        <dbReference type="Proteomes" id="UP000472266"/>
    </source>
</evidence>
<evidence type="ECO:0000313" key="7">
    <source>
        <dbReference type="Ensembl" id="ENSSHBP00005012203.1"/>
    </source>
</evidence>
<evidence type="ECO:0000256" key="6">
    <source>
        <dbReference type="SAM" id="Phobius"/>
    </source>
</evidence>
<dbReference type="AlphaFoldDB" id="A0A672UCY7"/>
<keyword evidence="5 6" id="KW-0472">Membrane</keyword>
<evidence type="ECO:0000256" key="3">
    <source>
        <dbReference type="ARBA" id="ARBA00022692"/>
    </source>
</evidence>
<comment type="similarity">
    <text evidence="2">Belongs to the IFI6/IFI27 family.</text>
</comment>
<protein>
    <submittedName>
        <fullName evidence="7">Uncharacterized protein</fullName>
    </submittedName>
</protein>
<comment type="subcellular location">
    <subcellularLocation>
        <location evidence="1">Membrane</location>
        <topology evidence="1">Multi-pass membrane protein</topology>
    </subcellularLocation>
</comment>
<reference evidence="7" key="3">
    <citation type="submission" date="2025-09" db="UniProtKB">
        <authorList>
            <consortium name="Ensembl"/>
        </authorList>
    </citation>
    <scope>IDENTIFICATION</scope>
</reference>
<keyword evidence="4 6" id="KW-1133">Transmembrane helix</keyword>
<evidence type="ECO:0000256" key="5">
    <source>
        <dbReference type="ARBA" id="ARBA00023136"/>
    </source>
</evidence>
<reference evidence="7 8" key="1">
    <citation type="submission" date="2019-11" db="EMBL/GenBank/DDBJ databases">
        <title>Strigops habroptila (kakapo) genome, bStrHab1, primary haplotype, v2.</title>
        <authorList>
            <person name="Jarvis E.D."/>
            <person name="Howard J."/>
            <person name="Rhie A."/>
            <person name="Phillippy A."/>
            <person name="Korlach J."/>
            <person name="Digby A."/>
            <person name="Iorns D."/>
            <person name="Eason D."/>
            <person name="Robertson B."/>
            <person name="Raemaekers T."/>
            <person name="Howe K."/>
            <person name="Lewin H."/>
            <person name="Damas J."/>
            <person name="Hastie A."/>
            <person name="Tracey A."/>
            <person name="Chow W."/>
            <person name="Fedrigo O."/>
        </authorList>
    </citation>
    <scope>NUCLEOTIDE SEQUENCE [LARGE SCALE GENOMIC DNA]</scope>
</reference>
<dbReference type="GO" id="GO:0016020">
    <property type="term" value="C:membrane"/>
    <property type="evidence" value="ECO:0007669"/>
    <property type="project" value="UniProtKB-SubCell"/>
</dbReference>
<evidence type="ECO:0000256" key="4">
    <source>
        <dbReference type="ARBA" id="ARBA00022989"/>
    </source>
</evidence>
<dbReference type="Pfam" id="PF06140">
    <property type="entry name" value="Ifi-6-16"/>
    <property type="match status" value="1"/>
</dbReference>
<dbReference type="PANTHER" id="PTHR16932:SF18">
    <property type="entry name" value="INTERFERON, ALPHA-INDUCIBLE PROTEIN 27-LIKE 2"/>
    <property type="match status" value="1"/>
</dbReference>
<dbReference type="Ensembl" id="ENSSHBT00005014719.1">
    <property type="protein sequence ID" value="ENSSHBP00005012203.1"/>
    <property type="gene ID" value="ENSSHBG00005010707.1"/>
</dbReference>
<dbReference type="PANTHER" id="PTHR16932">
    <property type="entry name" value="INTERFERON ALPHA-INDUCIBLE PROTEIN 27"/>
    <property type="match status" value="1"/>
</dbReference>
<name>A0A672UCY7_STRHB</name>
<dbReference type="GeneTree" id="ENSGT01150000288376"/>
<sequence length="169" mass="16674">LVGPAIGAAVGIGKALVAALYALGFTTAGIAAGSVAARMMSLAATANGGRVAAGSLVAIGQSLGECSWCSAVGRPGLFWLPWVVPVVWGGLGVAIGAGRLGSHQLGVPISAPLVVLAMGMLDGEVWGDAPPWGAPPSDGAQWGPHAVAGGWLRLISPPLSQGQQDSPRL</sequence>
<dbReference type="Proteomes" id="UP000472266">
    <property type="component" value="Chromosome 15"/>
</dbReference>
<dbReference type="Gene3D" id="6.10.110.10">
    <property type="match status" value="1"/>
</dbReference>
<evidence type="ECO:0000256" key="2">
    <source>
        <dbReference type="ARBA" id="ARBA00007262"/>
    </source>
</evidence>
<organism evidence="7 8">
    <name type="scientific">Strigops habroptila</name>
    <name type="common">Kakapo</name>
    <dbReference type="NCBI Taxonomy" id="2489341"/>
    <lineage>
        <taxon>Eukaryota</taxon>
        <taxon>Metazoa</taxon>
        <taxon>Chordata</taxon>
        <taxon>Craniata</taxon>
        <taxon>Vertebrata</taxon>
        <taxon>Euteleostomi</taxon>
        <taxon>Archelosauria</taxon>
        <taxon>Archosauria</taxon>
        <taxon>Dinosauria</taxon>
        <taxon>Saurischia</taxon>
        <taxon>Theropoda</taxon>
        <taxon>Coelurosauria</taxon>
        <taxon>Aves</taxon>
        <taxon>Neognathae</taxon>
        <taxon>Neoaves</taxon>
        <taxon>Telluraves</taxon>
        <taxon>Australaves</taxon>
        <taxon>Psittaciformes</taxon>
        <taxon>Psittacidae</taxon>
        <taxon>Strigops</taxon>
    </lineage>
</organism>
<reference evidence="7" key="2">
    <citation type="submission" date="2025-08" db="UniProtKB">
        <authorList>
            <consortium name="Ensembl"/>
        </authorList>
    </citation>
    <scope>IDENTIFICATION</scope>
</reference>
<proteinExistence type="inferred from homology"/>
<keyword evidence="3 6" id="KW-0812">Transmembrane</keyword>
<accession>A0A672UCY7</accession>
<feature type="transmembrane region" description="Helical" evidence="6">
    <location>
        <begin position="6"/>
        <end position="32"/>
    </location>
</feature>
<dbReference type="InterPro" id="IPR009311">
    <property type="entry name" value="IFI6/IFI27-like"/>
</dbReference>
<evidence type="ECO:0000256" key="1">
    <source>
        <dbReference type="ARBA" id="ARBA00004141"/>
    </source>
</evidence>
<keyword evidence="8" id="KW-1185">Reference proteome</keyword>